<reference evidence="2 3" key="2">
    <citation type="journal article" date="2012" name="Proc. Natl. Acad. Sci. U.S.A.">
        <title>Antigenic diversity is generated by distinct evolutionary mechanisms in African trypanosome species.</title>
        <authorList>
            <person name="Jackson A.P."/>
            <person name="Berry A."/>
            <person name="Aslett M."/>
            <person name="Allison H.C."/>
            <person name="Burton P."/>
            <person name="Vavrova-Anderson J."/>
            <person name="Brown R."/>
            <person name="Browne H."/>
            <person name="Corton N."/>
            <person name="Hauser H."/>
            <person name="Gamble J."/>
            <person name="Gilderthorp R."/>
            <person name="Marcello L."/>
            <person name="McQuillan J."/>
            <person name="Otto T.D."/>
            <person name="Quail M.A."/>
            <person name="Sanders M.J."/>
            <person name="van Tonder A."/>
            <person name="Ginger M.L."/>
            <person name="Field M.C."/>
            <person name="Barry J.D."/>
            <person name="Hertz-Fowler C."/>
            <person name="Berriman M."/>
        </authorList>
    </citation>
    <scope>NUCLEOTIDE SEQUENCE [LARGE SCALE GENOMIC DNA]</scope>
    <source>
        <strain evidence="2 3">IL3000</strain>
    </source>
</reference>
<evidence type="ECO:0000256" key="1">
    <source>
        <dbReference type="SAM" id="MobiDB-lite"/>
    </source>
</evidence>
<sequence length="124" mass="13612">MCSGRNNNAMFGNNPVRGGGNWQSAALTRVTWDTPAIRNPDGVKQAPQGLTKIKRGEVSLLQSKKKGNQRKQGAQQRSAGPRSYMNFTFIAQIKRSTTPYTTELPYRCCPGVATPALTDICFFS</sequence>
<evidence type="ECO:0000313" key="2">
    <source>
        <dbReference type="EMBL" id="CCD16507.1"/>
    </source>
</evidence>
<proteinExistence type="predicted"/>
<feature type="region of interest" description="Disordered" evidence="1">
    <location>
        <begin position="54"/>
        <end position="81"/>
    </location>
</feature>
<name>F9WGS0_TRYCI</name>
<organism evidence="2 3">
    <name type="scientific">Trypanosoma congolense (strain IL3000)</name>
    <dbReference type="NCBI Taxonomy" id="1068625"/>
    <lineage>
        <taxon>Eukaryota</taxon>
        <taxon>Discoba</taxon>
        <taxon>Euglenozoa</taxon>
        <taxon>Kinetoplastea</taxon>
        <taxon>Metakinetoplastina</taxon>
        <taxon>Trypanosomatida</taxon>
        <taxon>Trypanosomatidae</taxon>
        <taxon>Trypanosoma</taxon>
        <taxon>Nannomonas</taxon>
    </lineage>
</organism>
<gene>
    <name evidence="2" type="ORF">TCIL3000_0_14250</name>
</gene>
<protein>
    <submittedName>
        <fullName evidence="2">Uncharacterized protein</fullName>
    </submittedName>
</protein>
<dbReference type="EMBL" id="CAEQ01002309">
    <property type="protein sequence ID" value="CCD16507.1"/>
    <property type="molecule type" value="Genomic_DNA"/>
</dbReference>
<evidence type="ECO:0000313" key="3">
    <source>
        <dbReference type="Proteomes" id="UP000000702"/>
    </source>
</evidence>
<comment type="caution">
    <text evidence="2">The sequence shown here is derived from an EMBL/GenBank/DDBJ whole genome shotgun (WGS) entry which is preliminary data.</text>
</comment>
<dbReference type="Proteomes" id="UP000000702">
    <property type="component" value="Unassembled WGS sequence"/>
</dbReference>
<dbReference type="AlphaFoldDB" id="F9WGS0"/>
<keyword evidence="3" id="KW-1185">Reference proteome</keyword>
<accession>F9WGS0</accession>
<reference evidence="3" key="1">
    <citation type="submission" date="2011-07" db="EMBL/GenBank/DDBJ databases">
        <title>Divergent evolution of antigenic variation in African trypanosomes.</title>
        <authorList>
            <person name="Jackson A.P."/>
            <person name="Berry A."/>
            <person name="Allison H.C."/>
            <person name="Burton P."/>
            <person name="Anderson J."/>
            <person name="Aslett M."/>
            <person name="Brown R."/>
            <person name="Corton N."/>
            <person name="Harris D."/>
            <person name="Hauser H."/>
            <person name="Gamble J."/>
            <person name="Gilderthorp R."/>
            <person name="McQuillan J."/>
            <person name="Quail M.A."/>
            <person name="Sanders M."/>
            <person name="Van Tonder A."/>
            <person name="Ginger M.L."/>
            <person name="Donelson J.E."/>
            <person name="Field M.C."/>
            <person name="Barry J.D."/>
            <person name="Berriman M."/>
            <person name="Hertz-Fowler C."/>
        </authorList>
    </citation>
    <scope>NUCLEOTIDE SEQUENCE [LARGE SCALE GENOMIC DNA]</scope>
    <source>
        <strain evidence="3">IL3000</strain>
    </source>
</reference>